<sequence>MGLKPTRNSLGRNPLSDALHRNPGVVINGQGPGHHPPKSASYRDLGTMISEQGSGRHLNGALHLRLGVVKNEQGSSHFPRRVRRVRKLAEPTRIRIGSLNIGSLTGKLRELVDAAIRRRVNILCAKEVEDTGFKLWYTGATPGRNGVGILIDNSLKDGVVEVRRQGDRIILIRLVVGDSVLNVISAYAPQVGLSESTKMQFWEDLDSMVSTVPTSEKLFIGGDLNGHVGATNVGFEQVHGGFGYGSRSQEGED</sequence>
<dbReference type="InterPro" id="IPR036691">
    <property type="entry name" value="Endo/exonu/phosph_ase_sf"/>
</dbReference>
<proteinExistence type="predicted"/>
<accession>A0A8T0UC94</accession>
<evidence type="ECO:0000313" key="3">
    <source>
        <dbReference type="Proteomes" id="UP000823388"/>
    </source>
</evidence>
<reference evidence="2" key="1">
    <citation type="submission" date="2020-05" db="EMBL/GenBank/DDBJ databases">
        <title>WGS assembly of Panicum virgatum.</title>
        <authorList>
            <person name="Lovell J.T."/>
            <person name="Jenkins J."/>
            <person name="Shu S."/>
            <person name="Juenger T.E."/>
            <person name="Schmutz J."/>
        </authorList>
    </citation>
    <scope>NUCLEOTIDE SEQUENCE</scope>
    <source>
        <strain evidence="2">AP13</strain>
    </source>
</reference>
<dbReference type="Gene3D" id="3.60.10.10">
    <property type="entry name" value="Endonuclease/exonuclease/phosphatase"/>
    <property type="match status" value="1"/>
</dbReference>
<dbReference type="AlphaFoldDB" id="A0A8T0UC94"/>
<organism evidence="2 3">
    <name type="scientific">Panicum virgatum</name>
    <name type="common">Blackwell switchgrass</name>
    <dbReference type="NCBI Taxonomy" id="38727"/>
    <lineage>
        <taxon>Eukaryota</taxon>
        <taxon>Viridiplantae</taxon>
        <taxon>Streptophyta</taxon>
        <taxon>Embryophyta</taxon>
        <taxon>Tracheophyta</taxon>
        <taxon>Spermatophyta</taxon>
        <taxon>Magnoliopsida</taxon>
        <taxon>Liliopsida</taxon>
        <taxon>Poales</taxon>
        <taxon>Poaceae</taxon>
        <taxon>PACMAD clade</taxon>
        <taxon>Panicoideae</taxon>
        <taxon>Panicodae</taxon>
        <taxon>Paniceae</taxon>
        <taxon>Panicinae</taxon>
        <taxon>Panicum</taxon>
        <taxon>Panicum sect. Hiantes</taxon>
    </lineage>
</organism>
<feature type="compositionally biased region" description="Polar residues" evidence="1">
    <location>
        <begin position="1"/>
        <end position="11"/>
    </location>
</feature>
<comment type="caution">
    <text evidence="2">The sequence shown here is derived from an EMBL/GenBank/DDBJ whole genome shotgun (WGS) entry which is preliminary data.</text>
</comment>
<evidence type="ECO:0000313" key="2">
    <source>
        <dbReference type="EMBL" id="KAG2620320.1"/>
    </source>
</evidence>
<dbReference type="SUPFAM" id="SSF56219">
    <property type="entry name" value="DNase I-like"/>
    <property type="match status" value="1"/>
</dbReference>
<dbReference type="PANTHER" id="PTHR23227">
    <property type="entry name" value="BUCENTAUR RELATED"/>
    <property type="match status" value="1"/>
</dbReference>
<feature type="non-terminal residue" evidence="2">
    <location>
        <position position="253"/>
    </location>
</feature>
<keyword evidence="3" id="KW-1185">Reference proteome</keyword>
<dbReference type="Proteomes" id="UP000823388">
    <property type="component" value="Chromosome 3N"/>
</dbReference>
<name>A0A8T0UC94_PANVG</name>
<dbReference type="InterPro" id="IPR027124">
    <property type="entry name" value="Swc5/CFDP1/2"/>
</dbReference>
<protein>
    <recommendedName>
        <fullName evidence="4">Endonuclease/exonuclease/phosphatase domain-containing protein</fullName>
    </recommendedName>
</protein>
<gene>
    <name evidence="2" type="ORF">PVAP13_3NG160194</name>
</gene>
<evidence type="ECO:0008006" key="4">
    <source>
        <dbReference type="Google" id="ProtNLM"/>
    </source>
</evidence>
<evidence type="ECO:0000256" key="1">
    <source>
        <dbReference type="SAM" id="MobiDB-lite"/>
    </source>
</evidence>
<dbReference type="EMBL" id="CM029042">
    <property type="protein sequence ID" value="KAG2620320.1"/>
    <property type="molecule type" value="Genomic_DNA"/>
</dbReference>
<dbReference type="PANTHER" id="PTHR23227:SF67">
    <property type="entry name" value="CRANIOFACIAL DEVELOPMENT PROTEIN 2-LIKE"/>
    <property type="match status" value="1"/>
</dbReference>
<feature type="region of interest" description="Disordered" evidence="1">
    <location>
        <begin position="1"/>
        <end position="41"/>
    </location>
</feature>